<evidence type="ECO:0000256" key="1">
    <source>
        <dbReference type="ARBA" id="ARBA00022818"/>
    </source>
</evidence>
<keyword evidence="2" id="KW-0456">Lyase</keyword>
<dbReference type="GO" id="GO:0016829">
    <property type="term" value="F:lyase activity"/>
    <property type="evidence" value="ECO:0007669"/>
    <property type="project" value="UniProtKB-KW"/>
</dbReference>
<feature type="domain" description="PFL" evidence="5">
    <location>
        <begin position="1"/>
        <end position="640"/>
    </location>
</feature>
<dbReference type="EMBL" id="VUNS01000012">
    <property type="protein sequence ID" value="MST97762.1"/>
    <property type="molecule type" value="Genomic_DNA"/>
</dbReference>
<dbReference type="Pfam" id="PF02901">
    <property type="entry name" value="PFL-like"/>
    <property type="match status" value="1"/>
</dbReference>
<sequence length="782" mass="85880">MNTADAILKDGLRKLVDGKRRQLRVDGWFYLQELRMRERETMRRGGTDPDDPAAAGELLCRLAEKMTLSIPEGSALAGTQDDAFSPSYALINPAFRVQSFAGYCDPLAIYDDLEPTPELPPERIEAVRGYYRETPFVRDLKAVYGRFETLTSEVAFFMEPVTGHMIPDMRPILSDGLEAFLKRGTPGGYAPVMRRAGEAVLILARRYAGLAETLAVQRAADPDEAARLGRIAELCRRVPRYGARNLHEALQSYLLLWQVMCLEQAPNPYAFSAGNLDRVFALYLGETPFEEAVALFEHLLAFYMVGARGWAISQNILLGGRDMDGNDLTNAMTGVILEAFRRSNLPQPALSVKIHRGTPDSLYRAMGKFFFIPGHSTPSLFNDDMMFELLAAKGIAPEDIPDWAVAGCQEPLIMGRENGNTTNSWLNLGKVLELALNDGRSLLTGRKIGLSAAELGYTSPEEAAHDLENAFFRQLDFILPRMEEAANCCTRAIGRCPTPFGSLLFGGLESGRDMRDAEHPGTRCNGSGCLIHGLSVAADSIVAVKHFLAEEPGGFETLLAALRSDFAGAQLLRARLLGYPKYGANRQEPDETAVRVAARVCEKVSALRNPSGAPFMPDFSTPSTHLLYGCWVGATPDGRNARTMLGYGIDPRPEAVSAELTDQLLSERKLPFGQMTGGYASHIGLSPAIFADTPDAEAKGIALRDRIVRPLFSAGKEGAAPYYVYFNIDSAAHLRRILADPEKLVPSGIYIMRIHGTFVNFLDLSPAIQEDIVRRLERSECA</sequence>
<protein>
    <recommendedName>
        <fullName evidence="8">Formate C-acetyltransferase</fullName>
    </recommendedName>
</protein>
<evidence type="ECO:0000313" key="6">
    <source>
        <dbReference type="EMBL" id="MST97762.1"/>
    </source>
</evidence>
<dbReference type="Gene3D" id="3.20.70.20">
    <property type="match status" value="1"/>
</dbReference>
<dbReference type="PROSITE" id="PS51149">
    <property type="entry name" value="GLY_RADICAL_2"/>
    <property type="match status" value="1"/>
</dbReference>
<dbReference type="PROSITE" id="PS51554">
    <property type="entry name" value="PFL"/>
    <property type="match status" value="1"/>
</dbReference>
<name>A0A844G4B9_9BACT</name>
<evidence type="ECO:0000256" key="2">
    <source>
        <dbReference type="ARBA" id="ARBA00023239"/>
    </source>
</evidence>
<dbReference type="SUPFAM" id="SSF51998">
    <property type="entry name" value="PFL-like glycyl radical enzymes"/>
    <property type="match status" value="1"/>
</dbReference>
<dbReference type="PANTHER" id="PTHR43641">
    <property type="entry name" value="FORMATE ACETYLTRANSFERASE 3-RELATED"/>
    <property type="match status" value="1"/>
</dbReference>
<evidence type="ECO:0000259" key="5">
    <source>
        <dbReference type="PROSITE" id="PS51554"/>
    </source>
</evidence>
<evidence type="ECO:0000313" key="7">
    <source>
        <dbReference type="Proteomes" id="UP000435649"/>
    </source>
</evidence>
<feature type="domain" description="Glycine radical" evidence="4">
    <location>
        <begin position="647"/>
        <end position="781"/>
    </location>
</feature>
<evidence type="ECO:0008006" key="8">
    <source>
        <dbReference type="Google" id="ProtNLM"/>
    </source>
</evidence>
<keyword evidence="1" id="KW-0556">Organic radical</keyword>
<dbReference type="InterPro" id="IPR001150">
    <property type="entry name" value="Gly_radical"/>
</dbReference>
<dbReference type="PANTHER" id="PTHR43641:SF2">
    <property type="entry name" value="DEHYDRATASE YBIW-RELATED"/>
    <property type="match status" value="1"/>
</dbReference>
<evidence type="ECO:0000259" key="4">
    <source>
        <dbReference type="PROSITE" id="PS51149"/>
    </source>
</evidence>
<accession>A0A844G4B9</accession>
<keyword evidence="7" id="KW-1185">Reference proteome</keyword>
<reference evidence="6 7" key="1">
    <citation type="submission" date="2019-08" db="EMBL/GenBank/DDBJ databases">
        <title>In-depth cultivation of the pig gut microbiome towards novel bacterial diversity and tailored functional studies.</title>
        <authorList>
            <person name="Wylensek D."/>
            <person name="Hitch T.C.A."/>
            <person name="Clavel T."/>
        </authorList>
    </citation>
    <scope>NUCLEOTIDE SEQUENCE [LARGE SCALE GENOMIC DNA]</scope>
    <source>
        <strain evidence="6 7">BBE-744-WT-12</strain>
    </source>
</reference>
<organism evidence="6 7">
    <name type="scientific">Victivallis lenta</name>
    <dbReference type="NCBI Taxonomy" id="2606640"/>
    <lineage>
        <taxon>Bacteria</taxon>
        <taxon>Pseudomonadati</taxon>
        <taxon>Lentisphaerota</taxon>
        <taxon>Lentisphaeria</taxon>
        <taxon>Victivallales</taxon>
        <taxon>Victivallaceae</taxon>
        <taxon>Victivallis</taxon>
    </lineage>
</organism>
<gene>
    <name evidence="6" type="ORF">FYJ85_12005</name>
</gene>
<dbReference type="InterPro" id="IPR051215">
    <property type="entry name" value="GRE"/>
</dbReference>
<dbReference type="AlphaFoldDB" id="A0A844G4B9"/>
<dbReference type="GO" id="GO:0005829">
    <property type="term" value="C:cytosol"/>
    <property type="evidence" value="ECO:0007669"/>
    <property type="project" value="TreeGrafter"/>
</dbReference>
<proteinExistence type="predicted"/>
<dbReference type="InterPro" id="IPR004184">
    <property type="entry name" value="PFL_dom"/>
</dbReference>
<evidence type="ECO:0000256" key="3">
    <source>
        <dbReference type="PROSITE-ProRule" id="PRU00493"/>
    </source>
</evidence>
<comment type="caution">
    <text evidence="6">The sequence shown here is derived from an EMBL/GenBank/DDBJ whole genome shotgun (WGS) entry which is preliminary data.</text>
</comment>
<dbReference type="RefSeq" id="WP_154418846.1">
    <property type="nucleotide sequence ID" value="NZ_VUNS01000012.1"/>
</dbReference>
<comment type="caution">
    <text evidence="3">Lacks conserved residue(s) required for the propagation of feature annotation.</text>
</comment>
<dbReference type="Proteomes" id="UP000435649">
    <property type="component" value="Unassembled WGS sequence"/>
</dbReference>